<dbReference type="OrthoDB" id="4966777at2"/>
<dbReference type="RefSeq" id="WP_151562419.1">
    <property type="nucleotide sequence ID" value="NZ_WBMT01000009.1"/>
</dbReference>
<dbReference type="GO" id="GO:0003677">
    <property type="term" value="F:DNA binding"/>
    <property type="evidence" value="ECO:0007669"/>
    <property type="project" value="InterPro"/>
</dbReference>
<dbReference type="SMART" id="SM00530">
    <property type="entry name" value="HTH_XRE"/>
    <property type="match status" value="1"/>
</dbReference>
<dbReference type="InterPro" id="IPR010982">
    <property type="entry name" value="Lambda_DNA-bd_dom_sf"/>
</dbReference>
<dbReference type="EMBL" id="WBMT01000009">
    <property type="protein sequence ID" value="KAB2347503.1"/>
    <property type="molecule type" value="Genomic_DNA"/>
</dbReference>
<dbReference type="CDD" id="cd00093">
    <property type="entry name" value="HTH_XRE"/>
    <property type="match status" value="1"/>
</dbReference>
<accession>A0A6H9YZQ8</accession>
<proteinExistence type="predicted"/>
<evidence type="ECO:0000313" key="2">
    <source>
        <dbReference type="EMBL" id="KAB2347503.1"/>
    </source>
</evidence>
<sequence length="276" mass="30678">MLEPEELGRRKSDLAATLKALRKEAGLTGQSLALKCAMSQSKVSKIETGKLLPTVVDVERILHAVEAPAELMAEVMALTRLANTEYQDVRSLLRKGLEKKQHELAGLEAGSSDLRFFLPTMITSLLSTPEYIRASLAHSPGDISKAVARKLDRQAILYDETKRFTFVLTEAAIRWPLCPPSQMAMQVDRLSSLSHLPNVRIGVLPLEGHLPRGPLNTFTVYDSRLVTAETFGGAIIMRDPKDVAYHRQLFSLFEGFASFDDDARSLLVNWARSFRA</sequence>
<dbReference type="InterPro" id="IPR001387">
    <property type="entry name" value="Cro/C1-type_HTH"/>
</dbReference>
<dbReference type="AlphaFoldDB" id="A0A6H9YZQ8"/>
<dbReference type="Proteomes" id="UP000468735">
    <property type="component" value="Unassembled WGS sequence"/>
</dbReference>
<protein>
    <submittedName>
        <fullName evidence="2">Helix-turn-helix domain-containing protein</fullName>
    </submittedName>
</protein>
<dbReference type="Pfam" id="PF13560">
    <property type="entry name" value="HTH_31"/>
    <property type="match status" value="1"/>
</dbReference>
<dbReference type="PROSITE" id="PS50943">
    <property type="entry name" value="HTH_CROC1"/>
    <property type="match status" value="1"/>
</dbReference>
<reference evidence="2 3" key="1">
    <citation type="submission" date="2019-09" db="EMBL/GenBank/DDBJ databases">
        <title>Actinomadura physcomitrii sp. nov., a novel actinomycete isolated from moss [Physcomitrium sphaericum (Ludw) Fuernr].</title>
        <authorList>
            <person name="Zhuang X."/>
            <person name="Liu C."/>
        </authorList>
    </citation>
    <scope>NUCLEOTIDE SEQUENCE [LARGE SCALE GENOMIC DNA]</scope>
    <source>
        <strain evidence="2 3">HMC1</strain>
    </source>
</reference>
<feature type="domain" description="HTH cro/C1-type" evidence="1">
    <location>
        <begin position="18"/>
        <end position="71"/>
    </location>
</feature>
<organism evidence="2 3">
    <name type="scientific">Actinomadura rudentiformis</name>
    <dbReference type="NCBI Taxonomy" id="359158"/>
    <lineage>
        <taxon>Bacteria</taxon>
        <taxon>Bacillati</taxon>
        <taxon>Actinomycetota</taxon>
        <taxon>Actinomycetes</taxon>
        <taxon>Streptosporangiales</taxon>
        <taxon>Thermomonosporaceae</taxon>
        <taxon>Actinomadura</taxon>
    </lineage>
</organism>
<comment type="caution">
    <text evidence="2">The sequence shown here is derived from an EMBL/GenBank/DDBJ whole genome shotgun (WGS) entry which is preliminary data.</text>
</comment>
<name>A0A6H9YZQ8_9ACTN</name>
<dbReference type="SUPFAM" id="SSF47413">
    <property type="entry name" value="lambda repressor-like DNA-binding domains"/>
    <property type="match status" value="1"/>
</dbReference>
<dbReference type="InterPro" id="IPR043917">
    <property type="entry name" value="DUF5753"/>
</dbReference>
<dbReference type="Pfam" id="PF19054">
    <property type="entry name" value="DUF5753"/>
    <property type="match status" value="1"/>
</dbReference>
<evidence type="ECO:0000313" key="3">
    <source>
        <dbReference type="Proteomes" id="UP000468735"/>
    </source>
</evidence>
<gene>
    <name evidence="2" type="ORF">F8566_21150</name>
</gene>
<keyword evidence="3" id="KW-1185">Reference proteome</keyword>
<dbReference type="Gene3D" id="1.10.260.40">
    <property type="entry name" value="lambda repressor-like DNA-binding domains"/>
    <property type="match status" value="1"/>
</dbReference>
<evidence type="ECO:0000259" key="1">
    <source>
        <dbReference type="PROSITE" id="PS50943"/>
    </source>
</evidence>